<dbReference type="InterPro" id="IPR017788">
    <property type="entry name" value="Hda"/>
</dbReference>
<name>A0A839IQC5_9GAMM</name>
<dbReference type="GO" id="GO:0032297">
    <property type="term" value="P:negative regulation of DNA-templated DNA replication initiation"/>
    <property type="evidence" value="ECO:0007669"/>
    <property type="project" value="InterPro"/>
</dbReference>
<dbReference type="Proteomes" id="UP000565262">
    <property type="component" value="Unassembled WGS sequence"/>
</dbReference>
<dbReference type="Gene3D" id="3.40.50.300">
    <property type="entry name" value="P-loop containing nucleotide triphosphate hydrolases"/>
    <property type="match status" value="1"/>
</dbReference>
<feature type="domain" description="Chromosomal replication initiator protein DnaA ATPAse" evidence="1">
    <location>
        <begin position="16"/>
        <end position="160"/>
    </location>
</feature>
<evidence type="ECO:0000313" key="3">
    <source>
        <dbReference type="EMBL" id="MBB1487455.1"/>
    </source>
</evidence>
<dbReference type="PANTHER" id="PTHR30050:SF5">
    <property type="entry name" value="DNAA REGULATORY INACTIVATOR HDA"/>
    <property type="match status" value="1"/>
</dbReference>
<dbReference type="NCBIfam" id="NF005982">
    <property type="entry name" value="PRK08084.1"/>
    <property type="match status" value="1"/>
</dbReference>
<gene>
    <name evidence="3" type="primary">hda</name>
    <name evidence="3" type="ORF">H4O21_12640</name>
</gene>
<protein>
    <submittedName>
        <fullName evidence="3">DnaA inactivator Hda</fullName>
    </submittedName>
</protein>
<dbReference type="InterPro" id="IPR055199">
    <property type="entry name" value="Hda_lid"/>
</dbReference>
<dbReference type="Pfam" id="PF22688">
    <property type="entry name" value="Hda_lid"/>
    <property type="match status" value="1"/>
</dbReference>
<reference evidence="3 4" key="1">
    <citation type="submission" date="2020-08" db="EMBL/GenBank/DDBJ databases">
        <title>Oceanospirillum sp. nov. isolated from marine sediment.</title>
        <authorList>
            <person name="Ji X."/>
        </authorList>
    </citation>
    <scope>NUCLEOTIDE SEQUENCE [LARGE SCALE GENOMIC DNA]</scope>
    <source>
        <strain evidence="3 4">D5</strain>
    </source>
</reference>
<dbReference type="PANTHER" id="PTHR30050">
    <property type="entry name" value="CHROMOSOMAL REPLICATION INITIATOR PROTEIN DNAA"/>
    <property type="match status" value="1"/>
</dbReference>
<dbReference type="EMBL" id="JACJFM010000015">
    <property type="protein sequence ID" value="MBB1487455.1"/>
    <property type="molecule type" value="Genomic_DNA"/>
</dbReference>
<comment type="caution">
    <text evidence="3">The sequence shown here is derived from an EMBL/GenBank/DDBJ whole genome shotgun (WGS) entry which is preliminary data.</text>
</comment>
<feature type="domain" description="Hda lid" evidence="2">
    <location>
        <begin position="168"/>
        <end position="232"/>
    </location>
</feature>
<dbReference type="InterPro" id="IPR027417">
    <property type="entry name" value="P-loop_NTPase"/>
</dbReference>
<evidence type="ECO:0000259" key="1">
    <source>
        <dbReference type="Pfam" id="PF00308"/>
    </source>
</evidence>
<keyword evidence="4" id="KW-1185">Reference proteome</keyword>
<dbReference type="SUPFAM" id="SSF52540">
    <property type="entry name" value="P-loop containing nucleoside triphosphate hydrolases"/>
    <property type="match status" value="1"/>
</dbReference>
<proteinExistence type="predicted"/>
<dbReference type="RefSeq" id="WP_182809235.1">
    <property type="nucleotide sequence ID" value="NZ_JACJFM010000015.1"/>
</dbReference>
<dbReference type="Pfam" id="PF00308">
    <property type="entry name" value="Bac_DnaA"/>
    <property type="match status" value="1"/>
</dbReference>
<dbReference type="Gene3D" id="1.10.8.60">
    <property type="match status" value="1"/>
</dbReference>
<accession>A0A839IQC5</accession>
<evidence type="ECO:0000313" key="4">
    <source>
        <dbReference type="Proteomes" id="UP000565262"/>
    </source>
</evidence>
<dbReference type="AlphaFoldDB" id="A0A839IQC5"/>
<evidence type="ECO:0000259" key="2">
    <source>
        <dbReference type="Pfam" id="PF22688"/>
    </source>
</evidence>
<dbReference type="GO" id="GO:0006270">
    <property type="term" value="P:DNA replication initiation"/>
    <property type="evidence" value="ECO:0007669"/>
    <property type="project" value="TreeGrafter"/>
</dbReference>
<organism evidence="3 4">
    <name type="scientific">Oceanospirillum sediminis</name>
    <dbReference type="NCBI Taxonomy" id="2760088"/>
    <lineage>
        <taxon>Bacteria</taxon>
        <taxon>Pseudomonadati</taxon>
        <taxon>Pseudomonadota</taxon>
        <taxon>Gammaproteobacteria</taxon>
        <taxon>Oceanospirillales</taxon>
        <taxon>Oceanospirillaceae</taxon>
        <taxon>Oceanospirillum</taxon>
    </lineage>
</organism>
<dbReference type="InterPro" id="IPR013317">
    <property type="entry name" value="DnaA_dom"/>
</dbReference>
<dbReference type="NCBIfam" id="TIGR03420">
    <property type="entry name" value="DnaA_homol_Hda"/>
    <property type="match status" value="1"/>
</dbReference>
<sequence length="234" mass="26278">MADFQSSQLSLSIGLRDDATFANFFPGDNDWLLQAIHAQLSGQGEVFQYIYGSEDSGKSHLLQAACHLADEKNLSSVYLPLDELALLSPDLLEGLENLDLVCIDDLHLIAGRSKWETAVFHLFNRLRDSGRCLIISADVPPAQLGIKLPDLSSRLAWGVTLSLQKLSDEQKNEALKLRARERGLELADDVARYILHRGPRTLRELFGMLEQLDHASLMAKRKLTIPFVRETLKW</sequence>